<dbReference type="EMBL" id="JAQNDK010000002">
    <property type="protein sequence ID" value="MDC0679675.1"/>
    <property type="molecule type" value="Genomic_DNA"/>
</dbReference>
<dbReference type="RefSeq" id="WP_272096675.1">
    <property type="nucleotide sequence ID" value="NZ_JAQNDK010000002.1"/>
</dbReference>
<dbReference type="Gene3D" id="3.40.50.720">
    <property type="entry name" value="NAD(P)-binding Rossmann-like Domain"/>
    <property type="match status" value="1"/>
</dbReference>
<evidence type="ECO:0000313" key="2">
    <source>
        <dbReference type="EMBL" id="MDC0679675.1"/>
    </source>
</evidence>
<proteinExistence type="predicted"/>
<dbReference type="PANTHER" id="PTHR43162">
    <property type="match status" value="1"/>
</dbReference>
<dbReference type="Pfam" id="PF13460">
    <property type="entry name" value="NAD_binding_10"/>
    <property type="match status" value="1"/>
</dbReference>
<protein>
    <submittedName>
        <fullName evidence="2">SDR family oxidoreductase</fullName>
    </submittedName>
</protein>
<dbReference type="Proteomes" id="UP001217485">
    <property type="component" value="Unassembled WGS sequence"/>
</dbReference>
<dbReference type="InterPro" id="IPR051604">
    <property type="entry name" value="Ergot_Alk_Oxidoreductase"/>
</dbReference>
<dbReference type="SUPFAM" id="SSF51735">
    <property type="entry name" value="NAD(P)-binding Rossmann-fold domains"/>
    <property type="match status" value="1"/>
</dbReference>
<organism evidence="2 3">
    <name type="scientific">Sorangium atrum</name>
    <dbReference type="NCBI Taxonomy" id="2995308"/>
    <lineage>
        <taxon>Bacteria</taxon>
        <taxon>Pseudomonadati</taxon>
        <taxon>Myxococcota</taxon>
        <taxon>Polyangia</taxon>
        <taxon>Polyangiales</taxon>
        <taxon>Polyangiaceae</taxon>
        <taxon>Sorangium</taxon>
    </lineage>
</organism>
<name>A0ABT5C1F9_9BACT</name>
<sequence length="282" mass="29805">MILVTGATGNVGGAVLEQLIDAGQPVRALVRDPARLRELGGNIAVVKGDLSKPETLDAAFAGVDRAFLVCVGGDLPKLAGNAADAAKRAGVKHIVLLSSSSVARAPDVQIARWHREAEARVKASGVAWTMLRPGGFASNTLRWAASIKAQGAVFQPLGDAKARPIDERDIAAVAVKALTSPGHEGKEYELTGPEALTTAEQVAKISAAIGRPLRYVDVSEDAAREGMAKAGLPEVFIRALLEAFALIRTGKGEEPSPAIEQLLGRRGRTFDEWLERHVKAFQ</sequence>
<evidence type="ECO:0000259" key="1">
    <source>
        <dbReference type="Pfam" id="PF13460"/>
    </source>
</evidence>
<evidence type="ECO:0000313" key="3">
    <source>
        <dbReference type="Proteomes" id="UP001217485"/>
    </source>
</evidence>
<dbReference type="PANTHER" id="PTHR43162:SF1">
    <property type="entry name" value="PRESTALK A DIFFERENTIATION PROTEIN A"/>
    <property type="match status" value="1"/>
</dbReference>
<dbReference type="Gene3D" id="3.90.25.10">
    <property type="entry name" value="UDP-galactose 4-epimerase, domain 1"/>
    <property type="match status" value="1"/>
</dbReference>
<dbReference type="InterPro" id="IPR016040">
    <property type="entry name" value="NAD(P)-bd_dom"/>
</dbReference>
<comment type="caution">
    <text evidence="2">The sequence shown here is derived from an EMBL/GenBank/DDBJ whole genome shotgun (WGS) entry which is preliminary data.</text>
</comment>
<keyword evidence="3" id="KW-1185">Reference proteome</keyword>
<dbReference type="CDD" id="cd05269">
    <property type="entry name" value="TMR_SDR_a"/>
    <property type="match status" value="1"/>
</dbReference>
<gene>
    <name evidence="2" type="ORF">POL72_18165</name>
</gene>
<reference evidence="2 3" key="1">
    <citation type="submission" date="2023-01" db="EMBL/GenBank/DDBJ databases">
        <title>Minimal conservation of predation-associated metabolite biosynthetic gene clusters underscores biosynthetic potential of Myxococcota including descriptions for ten novel species: Archangium lansinium sp. nov., Myxococcus landrumus sp. nov., Nannocystis bai.</title>
        <authorList>
            <person name="Ahearne A."/>
            <person name="Stevens C."/>
            <person name="Dowd S."/>
        </authorList>
    </citation>
    <scope>NUCLEOTIDE SEQUENCE [LARGE SCALE GENOMIC DNA]</scope>
    <source>
        <strain evidence="2 3">WIWO2</strain>
    </source>
</reference>
<accession>A0ABT5C1F9</accession>
<feature type="domain" description="NAD(P)-binding" evidence="1">
    <location>
        <begin position="6"/>
        <end position="181"/>
    </location>
</feature>
<dbReference type="InterPro" id="IPR036291">
    <property type="entry name" value="NAD(P)-bd_dom_sf"/>
</dbReference>